<protein>
    <submittedName>
        <fullName evidence="2">Uncharacterized protein</fullName>
    </submittedName>
</protein>
<dbReference type="EMBL" id="SPQT01000015">
    <property type="protein sequence ID" value="TFV45193.1"/>
    <property type="molecule type" value="Genomic_DNA"/>
</dbReference>
<keyword evidence="1" id="KW-0472">Membrane</keyword>
<gene>
    <name evidence="2" type="ORF">E4K65_24285</name>
</gene>
<organism evidence="2 3">
    <name type="scientific">Bradyrhizobium niftali</name>
    <dbReference type="NCBI Taxonomy" id="2560055"/>
    <lineage>
        <taxon>Bacteria</taxon>
        <taxon>Pseudomonadati</taxon>
        <taxon>Pseudomonadota</taxon>
        <taxon>Alphaproteobacteria</taxon>
        <taxon>Hyphomicrobiales</taxon>
        <taxon>Nitrobacteraceae</taxon>
        <taxon>Bradyrhizobium</taxon>
    </lineage>
</organism>
<keyword evidence="1" id="KW-0812">Transmembrane</keyword>
<evidence type="ECO:0000256" key="1">
    <source>
        <dbReference type="SAM" id="Phobius"/>
    </source>
</evidence>
<dbReference type="RefSeq" id="WP_135176300.1">
    <property type="nucleotide sequence ID" value="NZ_JBIYER010000001.1"/>
</dbReference>
<feature type="transmembrane region" description="Helical" evidence="1">
    <location>
        <begin position="20"/>
        <end position="38"/>
    </location>
</feature>
<reference evidence="2 3" key="1">
    <citation type="submission" date="2019-03" db="EMBL/GenBank/DDBJ databases">
        <title>Bradyrhizobium diversity isolated from nodules of Chamaecrista fasciculata.</title>
        <authorList>
            <person name="Klepa M.S."/>
            <person name="Urquiaga M.O."/>
            <person name="Hungria M."/>
            <person name="Delamuta J.R."/>
        </authorList>
    </citation>
    <scope>NUCLEOTIDE SEQUENCE [LARGE SCALE GENOMIC DNA]</scope>
    <source>
        <strain evidence="2 3">CNPSo 3448</strain>
    </source>
</reference>
<keyword evidence="3" id="KW-1185">Reference proteome</keyword>
<dbReference type="Proteomes" id="UP000297966">
    <property type="component" value="Unassembled WGS sequence"/>
</dbReference>
<dbReference type="AlphaFoldDB" id="A0A4Y9LSZ2"/>
<comment type="caution">
    <text evidence="2">The sequence shown here is derived from an EMBL/GenBank/DDBJ whole genome shotgun (WGS) entry which is preliminary data.</text>
</comment>
<sequence>MGLCSTAAKNGAQHSIQNGFVIEVVGLTTVVLGVPTRVKRNGSDEQTKRTSQESRMTRHLFYAITLIGTGMFLASSAEAVTAARCEDRGANCVGTCADYTGGAGDVRGHQNVCMRACDRQTTRCLIRAHAADERWPRERQ</sequence>
<accession>A0A4Y9LSZ2</accession>
<evidence type="ECO:0000313" key="2">
    <source>
        <dbReference type="EMBL" id="TFV45193.1"/>
    </source>
</evidence>
<dbReference type="OrthoDB" id="8251769at2"/>
<evidence type="ECO:0000313" key="3">
    <source>
        <dbReference type="Proteomes" id="UP000297966"/>
    </source>
</evidence>
<proteinExistence type="predicted"/>
<feature type="transmembrane region" description="Helical" evidence="1">
    <location>
        <begin position="59"/>
        <end position="77"/>
    </location>
</feature>
<name>A0A4Y9LSZ2_9BRAD</name>
<keyword evidence="1" id="KW-1133">Transmembrane helix</keyword>